<feature type="domain" description="CCHC-type" evidence="3">
    <location>
        <begin position="302"/>
        <end position="316"/>
    </location>
</feature>
<evidence type="ECO:0000256" key="1">
    <source>
        <dbReference type="PROSITE-ProRule" id="PRU00047"/>
    </source>
</evidence>
<evidence type="ECO:0000256" key="2">
    <source>
        <dbReference type="SAM" id="MobiDB-lite"/>
    </source>
</evidence>
<keyword evidence="1" id="KW-0862">Zinc</keyword>
<keyword evidence="5" id="KW-1185">Reference proteome</keyword>
<reference evidence="4 5" key="1">
    <citation type="submission" date="2024-01" db="EMBL/GenBank/DDBJ databases">
        <title>The complete chloroplast genome sequence of Lithospermum erythrorhizon: insights into the phylogenetic relationship among Boraginaceae species and the maternal lineages of purple gromwells.</title>
        <authorList>
            <person name="Okada T."/>
            <person name="Watanabe K."/>
        </authorList>
    </citation>
    <scope>NUCLEOTIDE SEQUENCE [LARGE SCALE GENOMIC DNA]</scope>
</reference>
<feature type="compositionally biased region" description="Basic and acidic residues" evidence="2">
    <location>
        <begin position="89"/>
        <end position="105"/>
    </location>
</feature>
<accession>A0AAV3PYC5</accession>
<dbReference type="Pfam" id="PF22936">
    <property type="entry name" value="Pol_BBD"/>
    <property type="match status" value="1"/>
</dbReference>
<dbReference type="InterPro" id="IPR054722">
    <property type="entry name" value="PolX-like_BBD"/>
</dbReference>
<gene>
    <name evidence="4" type="ORF">LIER_13627</name>
</gene>
<feature type="region of interest" description="Disordered" evidence="2">
    <location>
        <begin position="77"/>
        <end position="130"/>
    </location>
</feature>
<comment type="caution">
    <text evidence="4">The sequence shown here is derived from an EMBL/GenBank/DDBJ whole genome shotgun (WGS) entry which is preliminary data.</text>
</comment>
<proteinExistence type="predicted"/>
<dbReference type="AlphaFoldDB" id="A0AAV3PYC5"/>
<dbReference type="PROSITE" id="PS50158">
    <property type="entry name" value="ZF_CCHC"/>
    <property type="match status" value="1"/>
</dbReference>
<dbReference type="GO" id="GO:0003676">
    <property type="term" value="F:nucleic acid binding"/>
    <property type="evidence" value="ECO:0007669"/>
    <property type="project" value="InterPro"/>
</dbReference>
<keyword evidence="1" id="KW-0479">Metal-binding</keyword>
<sequence>MDEEETITDYKAQDLSNMRLDELICNLTTFKMKLDSNVTDKKKGIALNASYKEGEKEDLAETMSLIAKNFNKTMKRFNKKPYGSADTSKGNDRRFDNWKKARRIDGAGNSGFQQSKGKDEESDSEKVDTESNVNNFVAFTTVVSEEDSITPSVNDNHDIDSEDEEEVTNKELIANYQMFYNKWSKLTKAYTINEVARKELMKENTELLKTVADQKAEIGVLEGRVESMTKGIKMMNSNINILDEILEKGNRGKGTTGIGASTFRKYRGYATRGRDRVAFVPAQEKASLNQFKRERKRDNRWKCHNCGKKGHITPYCYTLYGKGRSRYSQPRKEWVQKSTSTVSHVVFTSLKASTWEGWYLDSGCSRHMTGRKSNLTNIKELSGNYVTFGGGAKGKITGKGTLKVEGLPDLQDVLLVDGLTVNLISISQLCDEGMKVIFSKDKCM</sequence>
<dbReference type="EMBL" id="BAABME010002775">
    <property type="protein sequence ID" value="GAA0156043.1"/>
    <property type="molecule type" value="Genomic_DNA"/>
</dbReference>
<evidence type="ECO:0000313" key="4">
    <source>
        <dbReference type="EMBL" id="GAA0156043.1"/>
    </source>
</evidence>
<keyword evidence="1" id="KW-0863">Zinc-finger</keyword>
<dbReference type="GO" id="GO:0008270">
    <property type="term" value="F:zinc ion binding"/>
    <property type="evidence" value="ECO:0007669"/>
    <property type="project" value="UniProtKB-KW"/>
</dbReference>
<evidence type="ECO:0000259" key="3">
    <source>
        <dbReference type="PROSITE" id="PS50158"/>
    </source>
</evidence>
<evidence type="ECO:0000313" key="5">
    <source>
        <dbReference type="Proteomes" id="UP001454036"/>
    </source>
</evidence>
<dbReference type="InterPro" id="IPR001878">
    <property type="entry name" value="Znf_CCHC"/>
</dbReference>
<feature type="compositionally biased region" description="Basic and acidic residues" evidence="2">
    <location>
        <begin position="116"/>
        <end position="129"/>
    </location>
</feature>
<dbReference type="Proteomes" id="UP001454036">
    <property type="component" value="Unassembled WGS sequence"/>
</dbReference>
<organism evidence="4 5">
    <name type="scientific">Lithospermum erythrorhizon</name>
    <name type="common">Purple gromwell</name>
    <name type="synonym">Lithospermum officinale var. erythrorhizon</name>
    <dbReference type="NCBI Taxonomy" id="34254"/>
    <lineage>
        <taxon>Eukaryota</taxon>
        <taxon>Viridiplantae</taxon>
        <taxon>Streptophyta</taxon>
        <taxon>Embryophyta</taxon>
        <taxon>Tracheophyta</taxon>
        <taxon>Spermatophyta</taxon>
        <taxon>Magnoliopsida</taxon>
        <taxon>eudicotyledons</taxon>
        <taxon>Gunneridae</taxon>
        <taxon>Pentapetalae</taxon>
        <taxon>asterids</taxon>
        <taxon>lamiids</taxon>
        <taxon>Boraginales</taxon>
        <taxon>Boraginaceae</taxon>
        <taxon>Boraginoideae</taxon>
        <taxon>Lithospermeae</taxon>
        <taxon>Lithospermum</taxon>
    </lineage>
</organism>
<protein>
    <recommendedName>
        <fullName evidence="3">CCHC-type domain-containing protein</fullName>
    </recommendedName>
</protein>
<name>A0AAV3PYC5_LITER</name>